<feature type="signal peptide" evidence="1">
    <location>
        <begin position="1"/>
        <end position="25"/>
    </location>
</feature>
<reference evidence="3 4" key="1">
    <citation type="submission" date="2020-10" db="EMBL/GenBank/DDBJ databases">
        <title>Complete genome sequence of Paludibaculum fermentans P105T, a facultatively anaerobic acidobacterium capable of dissimilatory Fe(III) reduction.</title>
        <authorList>
            <person name="Dedysh S.N."/>
            <person name="Beletsky A.V."/>
            <person name="Kulichevskaya I.S."/>
            <person name="Mardanov A.V."/>
            <person name="Ravin N.V."/>
        </authorList>
    </citation>
    <scope>NUCLEOTIDE SEQUENCE [LARGE SCALE GENOMIC DNA]</scope>
    <source>
        <strain evidence="3 4">P105</strain>
    </source>
</reference>
<dbReference type="GO" id="GO:0016787">
    <property type="term" value="F:hydrolase activity"/>
    <property type="evidence" value="ECO:0007669"/>
    <property type="project" value="InterPro"/>
</dbReference>
<evidence type="ECO:0000259" key="2">
    <source>
        <dbReference type="Pfam" id="PF06439"/>
    </source>
</evidence>
<dbReference type="EMBL" id="CP063849">
    <property type="protein sequence ID" value="QOY86636.1"/>
    <property type="molecule type" value="Genomic_DNA"/>
</dbReference>
<name>A0A7S7NN05_PALFE</name>
<dbReference type="InterPro" id="IPR010496">
    <property type="entry name" value="AL/BT2_dom"/>
</dbReference>
<organism evidence="3 4">
    <name type="scientific">Paludibaculum fermentans</name>
    <dbReference type="NCBI Taxonomy" id="1473598"/>
    <lineage>
        <taxon>Bacteria</taxon>
        <taxon>Pseudomonadati</taxon>
        <taxon>Acidobacteriota</taxon>
        <taxon>Terriglobia</taxon>
        <taxon>Bryobacterales</taxon>
        <taxon>Bryobacteraceae</taxon>
        <taxon>Paludibaculum</taxon>
    </lineage>
</organism>
<dbReference type="RefSeq" id="WP_194448305.1">
    <property type="nucleotide sequence ID" value="NZ_CP063849.1"/>
</dbReference>
<accession>A0A7S7NN05</accession>
<dbReference type="Gene3D" id="2.60.120.560">
    <property type="entry name" value="Exo-inulinase, domain 1"/>
    <property type="match status" value="1"/>
</dbReference>
<evidence type="ECO:0000313" key="3">
    <source>
        <dbReference type="EMBL" id="QOY86636.1"/>
    </source>
</evidence>
<evidence type="ECO:0000256" key="1">
    <source>
        <dbReference type="SAM" id="SignalP"/>
    </source>
</evidence>
<dbReference type="Proteomes" id="UP000593892">
    <property type="component" value="Chromosome"/>
</dbReference>
<gene>
    <name evidence="3" type="ORF">IRI77_28175</name>
</gene>
<keyword evidence="4" id="KW-1185">Reference proteome</keyword>
<keyword evidence="1" id="KW-0732">Signal</keyword>
<protein>
    <submittedName>
        <fullName evidence="3">DUF1080 domain-containing protein</fullName>
    </submittedName>
</protein>
<dbReference type="Pfam" id="PF06439">
    <property type="entry name" value="3keto-disac_hyd"/>
    <property type="match status" value="1"/>
</dbReference>
<sequence length="286" mass="31691">MKPILIALAPIVLLAPLFAQAPAGAQDQKDWVQLFNGKNLDGWKPKITGYAFGDNFGNTFRVEDGLLKVSYDKYDQFNSRFGHIFYKDKFSHYIIAVEYRFTGEQAKGGPAWAFRNSGIMIHCQRPETMGKDQDFPISIEVQLLGGNGKDARSNANVCTPGTNLVMDGSLVTKHCINSTSKTFHGDQWVRVEAVVHGDSVVRHVVNGETVLTYEMPQVGGGSVTNFDPTAKPDGMLLNEGFISLQSESHPIEFRKVELLNLVGCIDPKAKNFKSYYVKADNSACKY</sequence>
<dbReference type="KEGG" id="pfer:IRI77_28175"/>
<feature type="domain" description="3-keto-alpha-glucoside-1,2-lyase/3-keto-2-hydroxy-glucal hydratase" evidence="2">
    <location>
        <begin position="30"/>
        <end position="258"/>
    </location>
</feature>
<evidence type="ECO:0000313" key="4">
    <source>
        <dbReference type="Proteomes" id="UP000593892"/>
    </source>
</evidence>
<feature type="chain" id="PRO_5033014008" evidence="1">
    <location>
        <begin position="26"/>
        <end position="286"/>
    </location>
</feature>
<proteinExistence type="predicted"/>
<dbReference type="AlphaFoldDB" id="A0A7S7NN05"/>